<keyword evidence="1" id="KW-1133">Transmembrane helix</keyword>
<proteinExistence type="predicted"/>
<dbReference type="Proteomes" id="UP000233387">
    <property type="component" value="Unassembled WGS sequence"/>
</dbReference>
<dbReference type="AlphaFoldDB" id="A0A2N3IAD0"/>
<protein>
    <submittedName>
        <fullName evidence="2">Uncharacterized protein</fullName>
    </submittedName>
</protein>
<keyword evidence="1" id="KW-0472">Membrane</keyword>
<gene>
    <name evidence="2" type="ORF">Rain11_2102</name>
</gene>
<feature type="transmembrane region" description="Helical" evidence="1">
    <location>
        <begin position="66"/>
        <end position="84"/>
    </location>
</feature>
<sequence length="181" mass="20871">MTPEEEIEILQGKKDFKELSFPILFLEGLLYSLLSFALVMILFFIFQKVFPPDFLLNTEWVVSMKWVGVVLISSLVFALSKITNGKVAWQVFVRTLLVGVVCSVIILIAFFALFRFMISLDDIIIGIVKIYNWRVGSAHFKEILIAFGAVFLMAYPILFMSVKYTLHRVFWTDEDELLLPD</sequence>
<dbReference type="RefSeq" id="WP_101359368.1">
    <property type="nucleotide sequence ID" value="NZ_NKXO01000036.1"/>
</dbReference>
<comment type="caution">
    <text evidence="2">The sequence shown here is derived from an EMBL/GenBank/DDBJ whole genome shotgun (WGS) entry which is preliminary data.</text>
</comment>
<name>A0A2N3IAD0_9BACT</name>
<feature type="transmembrane region" description="Helical" evidence="1">
    <location>
        <begin position="96"/>
        <end position="118"/>
    </location>
</feature>
<dbReference type="OrthoDB" id="9843144at2"/>
<reference evidence="2 3" key="1">
    <citation type="submission" date="2017-06" db="EMBL/GenBank/DDBJ databases">
        <title>Raineya orbicola gen. nov., sp. nov. a slightly thermophilic bacterium of the phylum Bacteroidetes and the description of Raineyaceae fam. nov.</title>
        <authorList>
            <person name="Albuquerque L."/>
            <person name="Polonia A.R.M."/>
            <person name="Barroso C."/>
            <person name="Froufe H.J.C."/>
            <person name="Lage O."/>
            <person name="Lobo-Da-Cunha A."/>
            <person name="Egas C."/>
            <person name="Da Costa M.S."/>
        </authorList>
    </citation>
    <scope>NUCLEOTIDE SEQUENCE [LARGE SCALE GENOMIC DNA]</scope>
    <source>
        <strain evidence="2 3">SPSPC-11</strain>
    </source>
</reference>
<evidence type="ECO:0000313" key="2">
    <source>
        <dbReference type="EMBL" id="PKQ67240.1"/>
    </source>
</evidence>
<evidence type="ECO:0000256" key="1">
    <source>
        <dbReference type="SAM" id="Phobius"/>
    </source>
</evidence>
<organism evidence="2 3">
    <name type="scientific">Raineya orbicola</name>
    <dbReference type="NCBI Taxonomy" id="2016530"/>
    <lineage>
        <taxon>Bacteria</taxon>
        <taxon>Pseudomonadati</taxon>
        <taxon>Bacteroidota</taxon>
        <taxon>Cytophagia</taxon>
        <taxon>Cytophagales</taxon>
        <taxon>Raineyaceae</taxon>
        <taxon>Raineya</taxon>
    </lineage>
</organism>
<keyword evidence="3" id="KW-1185">Reference proteome</keyword>
<feature type="transmembrane region" description="Helical" evidence="1">
    <location>
        <begin position="138"/>
        <end position="158"/>
    </location>
</feature>
<accession>A0A2N3IAD0</accession>
<feature type="transmembrane region" description="Helical" evidence="1">
    <location>
        <begin position="21"/>
        <end position="46"/>
    </location>
</feature>
<dbReference type="EMBL" id="NKXO01000036">
    <property type="protein sequence ID" value="PKQ67240.1"/>
    <property type="molecule type" value="Genomic_DNA"/>
</dbReference>
<keyword evidence="1" id="KW-0812">Transmembrane</keyword>
<evidence type="ECO:0000313" key="3">
    <source>
        <dbReference type="Proteomes" id="UP000233387"/>
    </source>
</evidence>